<comment type="caution">
    <text evidence="2">The sequence shown here is derived from an EMBL/GenBank/DDBJ whole genome shotgun (WGS) entry which is preliminary data.</text>
</comment>
<dbReference type="Proteomes" id="UP000053958">
    <property type="component" value="Unassembled WGS sequence"/>
</dbReference>
<evidence type="ECO:0000256" key="1">
    <source>
        <dbReference type="SAM" id="MobiDB-lite"/>
    </source>
</evidence>
<accession>A0A0F4YKY0</accession>
<evidence type="ECO:0000313" key="2">
    <source>
        <dbReference type="EMBL" id="KKA18243.1"/>
    </source>
</evidence>
<protein>
    <submittedName>
        <fullName evidence="2">Uncharacterized protein</fullName>
    </submittedName>
</protein>
<feature type="compositionally biased region" description="Basic and acidic residues" evidence="1">
    <location>
        <begin position="44"/>
        <end position="53"/>
    </location>
</feature>
<dbReference type="EMBL" id="LASV01000479">
    <property type="protein sequence ID" value="KKA18243.1"/>
    <property type="molecule type" value="Genomic_DNA"/>
</dbReference>
<sequence>MAGGASSRCRPVTCSRQSRGDSAIAGRQSLHPPKGPARRALAAQRERHPEHNTRRCAARSQVSGSFTPGPRLPCVYMCFIGHGSPGGERCAVAVAVDRAHSQISAQLHLMAGGLEVGGMAPFPVRVIPPLIEHRLELLRVDLLRGRGYTRRTKQIAEESPQTGPQKYPYLRTNPRQKKKAPTILALMRTPYVQMQMQNTYILINPWMSYYLPSTTLPVLVGEQRCPELTPSGSLHQSLGGPGGRHLRNISKRQFYSRKAYCETD</sequence>
<reference evidence="2 3" key="1">
    <citation type="submission" date="2015-04" db="EMBL/GenBank/DDBJ databases">
        <authorList>
            <person name="Heijne W.H."/>
            <person name="Fedorova N.D."/>
            <person name="Nierman W.C."/>
            <person name="Vollebregt A.W."/>
            <person name="Zhao Z."/>
            <person name="Wu L."/>
            <person name="Kumar M."/>
            <person name="Stam H."/>
            <person name="van den Berg M.A."/>
            <person name="Pel H.J."/>
        </authorList>
    </citation>
    <scope>NUCLEOTIDE SEQUENCE [LARGE SCALE GENOMIC DNA]</scope>
    <source>
        <strain evidence="2 3">CBS 393.64</strain>
    </source>
</reference>
<proteinExistence type="predicted"/>
<feature type="region of interest" description="Disordered" evidence="1">
    <location>
        <begin position="1"/>
        <end position="54"/>
    </location>
</feature>
<keyword evidence="3" id="KW-1185">Reference proteome</keyword>
<dbReference type="AlphaFoldDB" id="A0A0F4YKY0"/>
<name>A0A0F4YKY0_RASE3</name>
<dbReference type="GeneID" id="25320084"/>
<evidence type="ECO:0000313" key="3">
    <source>
        <dbReference type="Proteomes" id="UP000053958"/>
    </source>
</evidence>
<gene>
    <name evidence="2" type="ORF">T310_7819</name>
</gene>
<dbReference type="RefSeq" id="XP_013324855.1">
    <property type="nucleotide sequence ID" value="XM_013469401.1"/>
</dbReference>
<organism evidence="2 3">
    <name type="scientific">Rasamsonia emersonii (strain ATCC 16479 / CBS 393.64 / IMI 116815)</name>
    <dbReference type="NCBI Taxonomy" id="1408163"/>
    <lineage>
        <taxon>Eukaryota</taxon>
        <taxon>Fungi</taxon>
        <taxon>Dikarya</taxon>
        <taxon>Ascomycota</taxon>
        <taxon>Pezizomycotina</taxon>
        <taxon>Eurotiomycetes</taxon>
        <taxon>Eurotiomycetidae</taxon>
        <taxon>Eurotiales</taxon>
        <taxon>Trichocomaceae</taxon>
        <taxon>Rasamsonia</taxon>
    </lineage>
</organism>